<dbReference type="AlphaFoldDB" id="A0A6J5XAA6"/>
<evidence type="ECO:0000313" key="1">
    <source>
        <dbReference type="EMBL" id="CAB4308952.1"/>
    </source>
</evidence>
<organism evidence="1 2">
    <name type="scientific">Prunus armeniaca</name>
    <name type="common">Apricot</name>
    <name type="synonym">Armeniaca vulgaris</name>
    <dbReference type="NCBI Taxonomy" id="36596"/>
    <lineage>
        <taxon>Eukaryota</taxon>
        <taxon>Viridiplantae</taxon>
        <taxon>Streptophyta</taxon>
        <taxon>Embryophyta</taxon>
        <taxon>Tracheophyta</taxon>
        <taxon>Spermatophyta</taxon>
        <taxon>Magnoliopsida</taxon>
        <taxon>eudicotyledons</taxon>
        <taxon>Gunneridae</taxon>
        <taxon>Pentapetalae</taxon>
        <taxon>rosids</taxon>
        <taxon>fabids</taxon>
        <taxon>Rosales</taxon>
        <taxon>Rosaceae</taxon>
        <taxon>Amygdaloideae</taxon>
        <taxon>Amygdaleae</taxon>
        <taxon>Prunus</taxon>
    </lineage>
</organism>
<dbReference type="Proteomes" id="UP000507245">
    <property type="component" value="Unassembled WGS sequence"/>
</dbReference>
<dbReference type="EMBL" id="CAEKKB010000004">
    <property type="protein sequence ID" value="CAB4308952.1"/>
    <property type="molecule type" value="Genomic_DNA"/>
</dbReference>
<name>A0A6J5XAA6_PRUAR</name>
<sequence>MLGFVEGVLEGCTVDAMSESEKHFVSHVLSFFAASDGIVLETYFKDSREKHRLFNEIESEGRLSGLWIGYTVLIHMQRDLLLLHVLKESSSSKASAPYSGLKEGANAREFVAGILDLVLLVPAELGNSRNLIE</sequence>
<proteinExistence type="predicted"/>
<accession>A0A6J5XAA6</accession>
<keyword evidence="2" id="KW-1185">Reference proteome</keyword>
<protein>
    <submittedName>
        <fullName evidence="1">Uncharacterized protein</fullName>
    </submittedName>
</protein>
<evidence type="ECO:0000313" key="2">
    <source>
        <dbReference type="Proteomes" id="UP000507245"/>
    </source>
</evidence>
<gene>
    <name evidence="1" type="ORF">ORAREDHAP_LOCUS29384</name>
</gene>
<reference evidence="2" key="1">
    <citation type="journal article" date="2020" name="Genome Biol.">
        <title>Gamete binning: chromosome-level and haplotype-resolved genome assembly enabled by high-throughput single-cell sequencing of gamete genomes.</title>
        <authorList>
            <person name="Campoy J.A."/>
            <person name="Sun H."/>
            <person name="Goel M."/>
            <person name="Jiao W.-B."/>
            <person name="Folz-Donahue K."/>
            <person name="Wang N."/>
            <person name="Rubio M."/>
            <person name="Liu C."/>
            <person name="Kukat C."/>
            <person name="Ruiz D."/>
            <person name="Huettel B."/>
            <person name="Schneeberger K."/>
        </authorList>
    </citation>
    <scope>NUCLEOTIDE SEQUENCE [LARGE SCALE GENOMIC DNA]</scope>
    <source>
        <strain evidence="2">cv. Rojo Pasion</strain>
    </source>
</reference>